<dbReference type="SMART" id="SM00421">
    <property type="entry name" value="HTH_LUXR"/>
    <property type="match status" value="1"/>
</dbReference>
<keyword evidence="4" id="KW-1133">Transmembrane helix</keyword>
<evidence type="ECO:0000256" key="2">
    <source>
        <dbReference type="ARBA" id="ARBA00023125"/>
    </source>
</evidence>
<dbReference type="PANTHER" id="PTHR44688">
    <property type="entry name" value="DNA-BINDING TRANSCRIPTIONAL ACTIVATOR DEVR_DOSR"/>
    <property type="match status" value="1"/>
</dbReference>
<dbReference type="PANTHER" id="PTHR44688:SF16">
    <property type="entry name" value="DNA-BINDING TRANSCRIPTIONAL ACTIVATOR DEVR_DOSR"/>
    <property type="match status" value="1"/>
</dbReference>
<feature type="transmembrane region" description="Helical" evidence="4">
    <location>
        <begin position="89"/>
        <end position="107"/>
    </location>
</feature>
<dbReference type="InterPro" id="IPR016032">
    <property type="entry name" value="Sig_transdc_resp-reg_C-effctor"/>
</dbReference>
<feature type="transmembrane region" description="Helical" evidence="4">
    <location>
        <begin position="176"/>
        <end position="196"/>
    </location>
</feature>
<evidence type="ECO:0000256" key="1">
    <source>
        <dbReference type="ARBA" id="ARBA00023015"/>
    </source>
</evidence>
<feature type="transmembrane region" description="Helical" evidence="4">
    <location>
        <begin position="267"/>
        <end position="286"/>
    </location>
</feature>
<dbReference type="PROSITE" id="PS50043">
    <property type="entry name" value="HTH_LUXR_2"/>
    <property type="match status" value="1"/>
</dbReference>
<keyword evidence="7" id="KW-1185">Reference proteome</keyword>
<evidence type="ECO:0000313" key="7">
    <source>
        <dbReference type="Proteomes" id="UP000000954"/>
    </source>
</evidence>
<dbReference type="STRING" id="469378.Ccur_12490"/>
<feature type="transmembrane region" description="Helical" evidence="4">
    <location>
        <begin position="119"/>
        <end position="140"/>
    </location>
</feature>
<protein>
    <submittedName>
        <fullName evidence="6">Response regulator containing a CheY-like receiver domain protein and an HTH DNA-binding domain protein</fullName>
    </submittedName>
</protein>
<dbReference type="Gene3D" id="1.10.10.10">
    <property type="entry name" value="Winged helix-like DNA-binding domain superfamily/Winged helix DNA-binding domain"/>
    <property type="match status" value="1"/>
</dbReference>
<proteinExistence type="predicted"/>
<feature type="transmembrane region" description="Helical" evidence="4">
    <location>
        <begin position="322"/>
        <end position="348"/>
    </location>
</feature>
<dbReference type="AlphaFoldDB" id="C7MKY4"/>
<organism evidence="6 7">
    <name type="scientific">Cryptobacterium curtum (strain ATCC 700683 / DSM 15641 / CCUG 43107 / 12-3)</name>
    <dbReference type="NCBI Taxonomy" id="469378"/>
    <lineage>
        <taxon>Bacteria</taxon>
        <taxon>Bacillati</taxon>
        <taxon>Actinomycetota</taxon>
        <taxon>Coriobacteriia</taxon>
        <taxon>Eggerthellales</taxon>
        <taxon>Eggerthellaceae</taxon>
        <taxon>Cryptobacterium</taxon>
    </lineage>
</organism>
<dbReference type="SUPFAM" id="SSF46894">
    <property type="entry name" value="C-terminal effector domain of the bipartite response regulators"/>
    <property type="match status" value="1"/>
</dbReference>
<feature type="transmembrane region" description="Helical" evidence="4">
    <location>
        <begin position="57"/>
        <end position="77"/>
    </location>
</feature>
<dbReference type="InterPro" id="IPR000792">
    <property type="entry name" value="Tscrpt_reg_LuxR_C"/>
</dbReference>
<dbReference type="HOGENOM" id="CLU_027066_3_0_11"/>
<dbReference type="KEGG" id="ccu:Ccur_12490"/>
<name>C7MKY4_CRYCD</name>
<reference evidence="6 7" key="1">
    <citation type="journal article" date="2009" name="Stand. Genomic Sci.">
        <title>Complete genome sequence of Cryptobacterium curtum type strain (12-3).</title>
        <authorList>
            <person name="Mavrommatis K."/>
            <person name="Pukall R."/>
            <person name="Rohde C."/>
            <person name="Chen F."/>
            <person name="Sims D."/>
            <person name="Brettin T."/>
            <person name="Kuske C."/>
            <person name="Detter J.C."/>
            <person name="Han C."/>
            <person name="Lapidus A."/>
            <person name="Copeland A."/>
            <person name="Glavina Del Rio T."/>
            <person name="Nolan M."/>
            <person name="Lucas S."/>
            <person name="Tice H."/>
            <person name="Cheng J.F."/>
            <person name="Bruce D."/>
            <person name="Goodwin L."/>
            <person name="Pitluck S."/>
            <person name="Ovchinnikova G."/>
            <person name="Pati A."/>
            <person name="Ivanova N."/>
            <person name="Chen A."/>
            <person name="Palaniappan K."/>
            <person name="Chain P."/>
            <person name="D'haeseleer P."/>
            <person name="Goker M."/>
            <person name="Bristow J."/>
            <person name="Eisen J.A."/>
            <person name="Markowitz V."/>
            <person name="Hugenholtz P."/>
            <person name="Rohde M."/>
            <person name="Klenk H.P."/>
            <person name="Kyrpides N.C."/>
        </authorList>
    </citation>
    <scope>NUCLEOTIDE SEQUENCE [LARGE SCALE GENOMIC DNA]</scope>
    <source>
        <strain evidence="7">ATCC 700683 / DSM 15641 / 12-3</strain>
    </source>
</reference>
<dbReference type="RefSeq" id="WP_015778794.1">
    <property type="nucleotide sequence ID" value="NC_013170.1"/>
</dbReference>
<feature type="transmembrane region" description="Helical" evidence="4">
    <location>
        <begin position="360"/>
        <end position="379"/>
    </location>
</feature>
<feature type="transmembrane region" description="Helical" evidence="4">
    <location>
        <begin position="391"/>
        <end position="410"/>
    </location>
</feature>
<dbReference type="EMBL" id="CP001682">
    <property type="protein sequence ID" value="ACU94931.1"/>
    <property type="molecule type" value="Genomic_DNA"/>
</dbReference>
<evidence type="ECO:0000259" key="5">
    <source>
        <dbReference type="PROSITE" id="PS50043"/>
    </source>
</evidence>
<dbReference type="GO" id="GO:0006355">
    <property type="term" value="P:regulation of DNA-templated transcription"/>
    <property type="evidence" value="ECO:0007669"/>
    <property type="project" value="InterPro"/>
</dbReference>
<feature type="transmembrane region" description="Helical" evidence="4">
    <location>
        <begin position="20"/>
        <end position="45"/>
    </location>
</feature>
<dbReference type="InterPro" id="IPR036388">
    <property type="entry name" value="WH-like_DNA-bd_sf"/>
</dbReference>
<keyword evidence="4" id="KW-0812">Transmembrane</keyword>
<feature type="transmembrane region" description="Helical" evidence="4">
    <location>
        <begin position="298"/>
        <end position="316"/>
    </location>
</feature>
<keyword evidence="1" id="KW-0805">Transcription regulation</keyword>
<feature type="domain" description="HTH luxR-type" evidence="5">
    <location>
        <begin position="497"/>
        <end position="560"/>
    </location>
</feature>
<keyword evidence="2 6" id="KW-0238">DNA-binding</keyword>
<dbReference type="GO" id="GO:0003677">
    <property type="term" value="F:DNA binding"/>
    <property type="evidence" value="ECO:0007669"/>
    <property type="project" value="UniProtKB-KW"/>
</dbReference>
<dbReference type="eggNOG" id="COG2197">
    <property type="taxonomic scope" value="Bacteria"/>
</dbReference>
<accession>C7MKY4</accession>
<dbReference type="Proteomes" id="UP000000954">
    <property type="component" value="Chromosome"/>
</dbReference>
<feature type="transmembrane region" description="Helical" evidence="4">
    <location>
        <begin position="243"/>
        <end position="261"/>
    </location>
</feature>
<dbReference type="Pfam" id="PF00196">
    <property type="entry name" value="GerE"/>
    <property type="match status" value="1"/>
</dbReference>
<keyword evidence="3" id="KW-0804">Transcription</keyword>
<dbReference type="PRINTS" id="PR00038">
    <property type="entry name" value="HTHLUXR"/>
</dbReference>
<dbReference type="CDD" id="cd06170">
    <property type="entry name" value="LuxR_C_like"/>
    <property type="match status" value="1"/>
</dbReference>
<evidence type="ECO:0000256" key="3">
    <source>
        <dbReference type="ARBA" id="ARBA00023163"/>
    </source>
</evidence>
<feature type="transmembrane region" description="Helical" evidence="4">
    <location>
        <begin position="152"/>
        <end position="170"/>
    </location>
</feature>
<evidence type="ECO:0000313" key="6">
    <source>
        <dbReference type="EMBL" id="ACU94931.1"/>
    </source>
</evidence>
<evidence type="ECO:0000256" key="4">
    <source>
        <dbReference type="SAM" id="Phobius"/>
    </source>
</evidence>
<sequence>MKSGRISAGNAWRMPSFAQLGWGFLLAWVFCMFYTDIAATIVGAVDLQGQASLSVRGMHLLLPVGSTIVVLLALIVLEKRTGLVTSHKAFVIITALCASVASPLVHVPSSLGLDDGLSGVLFIIGAVCTGAGSAVLWVIWGDYYSRLSRDEIELFAPASALLASVGIVAVSAMSGVVGAVFVAALPLASCLCFYWAEHEDRQNSRNRSVDSFSTGSQSVHETAGSQLTEQPFRALRAMGRSGWGILAACFFVCVEGGFWSAGDVTSVQAVIVVSALVMAVVGLVSIAGPRRVSVSFAFRWLCPLLVAGFASISLFGEGLGSFLAYGASIAGRFAFCVITQMYFARFVASGQATATQSYGWGWIFVHVGDALGLICLLALGDGSFAGMVFPASQVASVCVILLVVVAMCMMGDERSVAYAFEDRLEVMHPVPLRNLAFASAKTASENGPTVASKESSAIAGEQVSTTAGEQKIVDVPIQDGSPQENTPQESFDEVIARLAAEFSLTPRETEVFSLLVRGRSVPYIRDELVISRDTAATHVKHIYAKAGVHSRQELIDLAIQ</sequence>
<gene>
    <name evidence="6" type="ordered locus">Ccur_12490</name>
</gene>
<keyword evidence="4" id="KW-0472">Membrane</keyword>